<keyword evidence="1" id="KW-1133">Transmembrane helix</keyword>
<dbReference type="AlphaFoldDB" id="A0A5A7SBQ3"/>
<proteinExistence type="predicted"/>
<evidence type="ECO:0000256" key="1">
    <source>
        <dbReference type="SAM" id="Phobius"/>
    </source>
</evidence>
<evidence type="ECO:0008006" key="4">
    <source>
        <dbReference type="Google" id="ProtNLM"/>
    </source>
</evidence>
<evidence type="ECO:0000313" key="3">
    <source>
        <dbReference type="Proteomes" id="UP000322244"/>
    </source>
</evidence>
<dbReference type="EMBL" id="VLNY01000003">
    <property type="protein sequence ID" value="KAA0023346.1"/>
    <property type="molecule type" value="Genomic_DNA"/>
</dbReference>
<name>A0A5A7SBQ3_9NOCA</name>
<protein>
    <recommendedName>
        <fullName evidence="4">Transmembrane protein</fullName>
    </recommendedName>
</protein>
<feature type="transmembrane region" description="Helical" evidence="1">
    <location>
        <begin position="31"/>
        <end position="50"/>
    </location>
</feature>
<organism evidence="2 3">
    <name type="scientific">Antrihabitans cavernicola</name>
    <dbReference type="NCBI Taxonomy" id="2495913"/>
    <lineage>
        <taxon>Bacteria</taxon>
        <taxon>Bacillati</taxon>
        <taxon>Actinomycetota</taxon>
        <taxon>Actinomycetes</taxon>
        <taxon>Mycobacteriales</taxon>
        <taxon>Nocardiaceae</taxon>
        <taxon>Antrihabitans</taxon>
    </lineage>
</organism>
<reference evidence="2 3" key="1">
    <citation type="submission" date="2019-07" db="EMBL/GenBank/DDBJ databases">
        <title>Rhodococcus cavernicolus sp. nov., isolated from a cave.</title>
        <authorList>
            <person name="Lee S.D."/>
        </authorList>
    </citation>
    <scope>NUCLEOTIDE SEQUENCE [LARGE SCALE GENOMIC DNA]</scope>
    <source>
        <strain evidence="2 3">C1-24</strain>
    </source>
</reference>
<evidence type="ECO:0000313" key="2">
    <source>
        <dbReference type="EMBL" id="KAA0023346.1"/>
    </source>
</evidence>
<feature type="transmembrane region" description="Helical" evidence="1">
    <location>
        <begin position="135"/>
        <end position="156"/>
    </location>
</feature>
<keyword evidence="1" id="KW-0812">Transmembrane</keyword>
<accession>A0A5A7SBQ3</accession>
<dbReference type="Proteomes" id="UP000322244">
    <property type="component" value="Unassembled WGS sequence"/>
</dbReference>
<feature type="transmembrane region" description="Helical" evidence="1">
    <location>
        <begin position="103"/>
        <end position="123"/>
    </location>
</feature>
<feature type="transmembrane region" description="Helical" evidence="1">
    <location>
        <begin position="79"/>
        <end position="96"/>
    </location>
</feature>
<dbReference type="OrthoDB" id="4773013at2"/>
<gene>
    <name evidence="2" type="ORF">FOY51_07990</name>
</gene>
<keyword evidence="1" id="KW-0472">Membrane</keyword>
<sequence>MSENNSAEPFEQFRADVDAVEKKMAGEIDPGVRAVVVAVLVVILLASLALPHTGGAKGYDVLMGNDVALGESIALPSRVFTWFALVFGVVVSMLALTTRRWVLAWIAVCGSAVATVFGMLSIWSRQTLGVNVHGGGVGIGLVIGWIAVAALTFHWLRVVWSRTALQLEAEEQRRIASKAEDDHRASWRDKA</sequence>
<keyword evidence="3" id="KW-1185">Reference proteome</keyword>
<dbReference type="RefSeq" id="WP_149429691.1">
    <property type="nucleotide sequence ID" value="NZ_VLNY01000003.1"/>
</dbReference>
<comment type="caution">
    <text evidence="2">The sequence shown here is derived from an EMBL/GenBank/DDBJ whole genome shotgun (WGS) entry which is preliminary data.</text>
</comment>